<dbReference type="EMBL" id="LR796344">
    <property type="protein sequence ID" value="CAB4138517.1"/>
    <property type="molecule type" value="Genomic_DNA"/>
</dbReference>
<accession>A0A6J5LZM5</accession>
<proteinExistence type="predicted"/>
<organism evidence="1">
    <name type="scientific">uncultured Caudovirales phage</name>
    <dbReference type="NCBI Taxonomy" id="2100421"/>
    <lineage>
        <taxon>Viruses</taxon>
        <taxon>Duplodnaviria</taxon>
        <taxon>Heunggongvirae</taxon>
        <taxon>Uroviricota</taxon>
        <taxon>Caudoviricetes</taxon>
        <taxon>Peduoviridae</taxon>
        <taxon>Maltschvirus</taxon>
        <taxon>Maltschvirus maltsch</taxon>
    </lineage>
</organism>
<name>A0A6J5LZM5_9CAUD</name>
<gene>
    <name evidence="1" type="ORF">UFOVP330_92</name>
</gene>
<sequence>MNTEPQVLQTLFDRVIEHFDAMERPAQRNGDCMYRADDGNRCFVGALIPDDLYDSQIEGQPVYVATVVFPSLLHDILLKSFAPLGVEPGPEGYLPDDLTALLADLQMIHDGWYHEEGKQGAYEQLEIAAEKHGLTYKRTREAV</sequence>
<reference evidence="1" key="1">
    <citation type="submission" date="2020-04" db="EMBL/GenBank/DDBJ databases">
        <authorList>
            <person name="Chiriac C."/>
            <person name="Salcher M."/>
            <person name="Ghai R."/>
            <person name="Kavagutti S V."/>
        </authorList>
    </citation>
    <scope>NUCLEOTIDE SEQUENCE</scope>
</reference>
<evidence type="ECO:0000313" key="1">
    <source>
        <dbReference type="EMBL" id="CAB4138517.1"/>
    </source>
</evidence>
<protein>
    <submittedName>
        <fullName evidence="1">Uncharacterized protein</fullName>
    </submittedName>
</protein>